<keyword evidence="1" id="KW-0812">Transmembrane</keyword>
<gene>
    <name evidence="2" type="ORF">C0197_03885</name>
</gene>
<keyword evidence="1" id="KW-1133">Transmembrane helix</keyword>
<reference evidence="2 3" key="1">
    <citation type="submission" date="2018-01" db="EMBL/GenBank/DDBJ databases">
        <title>Metagenomic assembled genomes from two thermal pools in the Uzon Caldera, Kamchatka, Russia.</title>
        <authorList>
            <person name="Wilkins L."/>
            <person name="Ettinger C."/>
        </authorList>
    </citation>
    <scope>NUCLEOTIDE SEQUENCE [LARGE SCALE GENOMIC DNA]</scope>
    <source>
        <strain evidence="2">ZAV-15</strain>
    </source>
</reference>
<keyword evidence="1" id="KW-0472">Membrane</keyword>
<feature type="transmembrane region" description="Helical" evidence="1">
    <location>
        <begin position="7"/>
        <end position="26"/>
    </location>
</feature>
<feature type="transmembrane region" description="Helical" evidence="1">
    <location>
        <begin position="32"/>
        <end position="51"/>
    </location>
</feature>
<name>A0A2N7PJE3_9BACT</name>
<evidence type="ECO:0000256" key="1">
    <source>
        <dbReference type="SAM" id="Phobius"/>
    </source>
</evidence>
<dbReference type="PANTHER" id="PTHR34351">
    <property type="entry name" value="SLR1927 PROTEIN-RELATED"/>
    <property type="match status" value="1"/>
</dbReference>
<comment type="caution">
    <text evidence="2">The sequence shown here is derived from an EMBL/GenBank/DDBJ whole genome shotgun (WGS) entry which is preliminary data.</text>
</comment>
<evidence type="ECO:0000313" key="3">
    <source>
        <dbReference type="Proteomes" id="UP000235731"/>
    </source>
</evidence>
<proteinExistence type="predicted"/>
<evidence type="ECO:0000313" key="2">
    <source>
        <dbReference type="EMBL" id="PMP62816.1"/>
    </source>
</evidence>
<dbReference type="EMBL" id="PNIE01000053">
    <property type="protein sequence ID" value="PMP62816.1"/>
    <property type="molecule type" value="Genomic_DNA"/>
</dbReference>
<sequence>MRLSLKISKAGIFYTLITIFIGISAVNTGNNLLYVAVSFLLSFMWLSGVFAKLNLKGLEVNVIPPREGYVRRRTFIKVILRKRGPLPSFLLTLKFKFSPSEKNKELIKKVPFLKKQREFILEFFPEKRGENQIYEVEISSPFPVSFFRRFLRLRMKISFIVFPEPKRCQFFSEDLQRKGEKLPRNLEGFSEFQGLSDYRAGIPKKLISWKAFAKWEVLKRKLFSEEESPVLMIELQKLPLQDLEDKLSCATYLILKAYERGYPFGLKIDGKVIPPKSGEAQKLKILTLLAKYEELK</sequence>
<dbReference type="Proteomes" id="UP000235731">
    <property type="component" value="Unassembled WGS sequence"/>
</dbReference>
<organism evidence="2 3">
    <name type="scientific">Caldimicrobium thiodismutans</name>
    <dbReference type="NCBI Taxonomy" id="1653476"/>
    <lineage>
        <taxon>Bacteria</taxon>
        <taxon>Pseudomonadati</taxon>
        <taxon>Thermodesulfobacteriota</taxon>
        <taxon>Thermodesulfobacteria</taxon>
        <taxon>Thermodesulfobacteriales</taxon>
        <taxon>Thermodesulfobacteriaceae</taxon>
        <taxon>Caldimicrobium</taxon>
    </lineage>
</organism>
<accession>A0A2N7PJE3</accession>
<protein>
    <submittedName>
        <fullName evidence="2">Uncharacterized protein</fullName>
    </submittedName>
</protein>
<dbReference type="AlphaFoldDB" id="A0A2N7PJE3"/>
<dbReference type="PANTHER" id="PTHR34351:SF1">
    <property type="entry name" value="SLR1927 PROTEIN"/>
    <property type="match status" value="1"/>
</dbReference>